<accession>A0ABT1P0L7</accession>
<organism evidence="4 5">
    <name type="scientific">Microbulbifer elongatus</name>
    <dbReference type="NCBI Taxonomy" id="86173"/>
    <lineage>
        <taxon>Bacteria</taxon>
        <taxon>Pseudomonadati</taxon>
        <taxon>Pseudomonadota</taxon>
        <taxon>Gammaproteobacteria</taxon>
        <taxon>Cellvibrionales</taxon>
        <taxon>Microbulbiferaceae</taxon>
        <taxon>Microbulbifer</taxon>
    </lineage>
</organism>
<evidence type="ECO:0000256" key="1">
    <source>
        <dbReference type="ARBA" id="ARBA00008918"/>
    </source>
</evidence>
<comment type="caution">
    <text evidence="4">The sequence shown here is derived from an EMBL/GenBank/DDBJ whole genome shotgun (WGS) entry which is preliminary data.</text>
</comment>
<dbReference type="EMBL" id="JACASI010000012">
    <property type="protein sequence ID" value="MCQ3828524.1"/>
    <property type="molecule type" value="Genomic_DNA"/>
</dbReference>
<feature type="domain" description="Coenzyme Q-binding protein COQ10 START" evidence="3">
    <location>
        <begin position="12"/>
        <end position="135"/>
    </location>
</feature>
<dbReference type="InterPro" id="IPR044996">
    <property type="entry name" value="COQ10-like"/>
</dbReference>
<dbReference type="PANTHER" id="PTHR12901">
    <property type="entry name" value="SPERM PROTEIN HOMOLOG"/>
    <property type="match status" value="1"/>
</dbReference>
<dbReference type="Pfam" id="PF03364">
    <property type="entry name" value="Polyketide_cyc"/>
    <property type="match status" value="1"/>
</dbReference>
<comment type="similarity">
    <text evidence="1">Belongs to the ribosome association toxin RatA family.</text>
</comment>
<reference evidence="4" key="1">
    <citation type="thesis" date="2020" institute="Technische Universitat Dresden" country="Dresden, Germany">
        <title>The Agarolytic System of Microbulbifer elongatus PORT2, Isolated from Batu Karas, Pangandaran West Java Indonesia.</title>
        <authorList>
            <person name="Anggraeni S.R."/>
        </authorList>
    </citation>
    <scope>NUCLEOTIDE SEQUENCE</scope>
    <source>
        <strain evidence="4">PORT2</strain>
    </source>
</reference>
<evidence type="ECO:0000256" key="2">
    <source>
        <dbReference type="ARBA" id="ARBA00022649"/>
    </source>
</evidence>
<dbReference type="SUPFAM" id="SSF55961">
    <property type="entry name" value="Bet v1-like"/>
    <property type="match status" value="1"/>
</dbReference>
<dbReference type="Gene3D" id="3.30.530.20">
    <property type="match status" value="1"/>
</dbReference>
<proteinExistence type="inferred from homology"/>
<gene>
    <name evidence="4" type="ORF">HXX02_03635</name>
</gene>
<dbReference type="Proteomes" id="UP001205566">
    <property type="component" value="Unassembled WGS sequence"/>
</dbReference>
<dbReference type="RefSeq" id="WP_255873359.1">
    <property type="nucleotide sequence ID" value="NZ_JACASI010000012.1"/>
</dbReference>
<dbReference type="InterPro" id="IPR023393">
    <property type="entry name" value="START-like_dom_sf"/>
</dbReference>
<name>A0ABT1P0L7_9GAMM</name>
<dbReference type="CDD" id="cd07813">
    <property type="entry name" value="COQ10p_like"/>
    <property type="match status" value="1"/>
</dbReference>
<evidence type="ECO:0000313" key="5">
    <source>
        <dbReference type="Proteomes" id="UP001205566"/>
    </source>
</evidence>
<dbReference type="InterPro" id="IPR005031">
    <property type="entry name" value="COQ10_START"/>
</dbReference>
<keyword evidence="2" id="KW-1277">Toxin-antitoxin system</keyword>
<evidence type="ECO:0000259" key="3">
    <source>
        <dbReference type="Pfam" id="PF03364"/>
    </source>
</evidence>
<protein>
    <submittedName>
        <fullName evidence="4">Type II toxin-antitoxin system RatA family toxin</fullName>
    </submittedName>
</protein>
<keyword evidence="5" id="KW-1185">Reference proteome</keyword>
<dbReference type="PANTHER" id="PTHR12901:SF10">
    <property type="entry name" value="COENZYME Q-BINDING PROTEIN COQ10, MITOCHONDRIAL"/>
    <property type="match status" value="1"/>
</dbReference>
<evidence type="ECO:0000313" key="4">
    <source>
        <dbReference type="EMBL" id="MCQ3828524.1"/>
    </source>
</evidence>
<sequence>MTKIERSALVMFSAEQMFDLVNDVASYPQFLPGCRSAEVLYRDEETLEARLDLSRAGISQSFTTRNRLQRPDRMELVLVDGPFSSFNGCWTFTPLAENACKVAFTLSFSVESRLLGAAVGKLFSGIANQMVDAMCERAKQVYEQNGIHGENG</sequence>